<organism evidence="2 3">
    <name type="scientific">Mucilaginibacter gilvus</name>
    <dbReference type="NCBI Taxonomy" id="2305909"/>
    <lineage>
        <taxon>Bacteria</taxon>
        <taxon>Pseudomonadati</taxon>
        <taxon>Bacteroidota</taxon>
        <taxon>Sphingobacteriia</taxon>
        <taxon>Sphingobacteriales</taxon>
        <taxon>Sphingobacteriaceae</taxon>
        <taxon>Mucilaginibacter</taxon>
    </lineage>
</organism>
<name>A0A3S4YEZ7_9SPHI</name>
<sequence length="197" mass="22000">MSNIVRLIIACVTMGGGVALCVFGFWGWGIPVFLIGGLILLTFFFNENMLIAQYYLRKENTEESGKWLLKITDYEKQLYKGQHGYYNLLVGLIESRKAPLKSEKYFKKALTLGMGMSHNTALAKLSLAGISMAKANAAGASAAQRNNSKREADVYLKEAAKDDKNKLLADQIKMMKGQMAQMDKPQVIRGGFRQQKF</sequence>
<keyword evidence="3" id="KW-1185">Reference proteome</keyword>
<accession>A0A3S4YEZ7</accession>
<protein>
    <submittedName>
        <fullName evidence="2">DUF2892 domain-containing protein</fullName>
    </submittedName>
</protein>
<dbReference type="AlphaFoldDB" id="A0A3S4YEZ7"/>
<evidence type="ECO:0000313" key="2">
    <source>
        <dbReference type="EMBL" id="RWY53737.1"/>
    </source>
</evidence>
<keyword evidence="1" id="KW-1133">Transmembrane helix</keyword>
<reference evidence="2 3" key="1">
    <citation type="submission" date="2019-01" db="EMBL/GenBank/DDBJ databases">
        <title>Mucilaginibacter antarcticum sp. nov., isolated from antarctic soil.</title>
        <authorList>
            <person name="Yan Y.-Q."/>
            <person name="Du Z.-J."/>
        </authorList>
    </citation>
    <scope>NUCLEOTIDE SEQUENCE [LARGE SCALE GENOMIC DNA]</scope>
    <source>
        <strain evidence="2 3">F01003</strain>
    </source>
</reference>
<evidence type="ECO:0000313" key="3">
    <source>
        <dbReference type="Proteomes" id="UP000286701"/>
    </source>
</evidence>
<gene>
    <name evidence="2" type="ORF">EPL05_06615</name>
</gene>
<dbReference type="Proteomes" id="UP000286701">
    <property type="component" value="Unassembled WGS sequence"/>
</dbReference>
<keyword evidence="1" id="KW-0472">Membrane</keyword>
<evidence type="ECO:0000256" key="1">
    <source>
        <dbReference type="SAM" id="Phobius"/>
    </source>
</evidence>
<dbReference type="RefSeq" id="WP_128533170.1">
    <property type="nucleotide sequence ID" value="NZ_SBIW01000003.1"/>
</dbReference>
<feature type="transmembrane region" description="Helical" evidence="1">
    <location>
        <begin position="32"/>
        <end position="56"/>
    </location>
</feature>
<dbReference type="EMBL" id="SBIW01000003">
    <property type="protein sequence ID" value="RWY53737.1"/>
    <property type="molecule type" value="Genomic_DNA"/>
</dbReference>
<dbReference type="OrthoDB" id="1119469at2"/>
<comment type="caution">
    <text evidence="2">The sequence shown here is derived from an EMBL/GenBank/DDBJ whole genome shotgun (WGS) entry which is preliminary data.</text>
</comment>
<feature type="transmembrane region" description="Helical" evidence="1">
    <location>
        <begin position="7"/>
        <end position="26"/>
    </location>
</feature>
<keyword evidence="1" id="KW-0812">Transmembrane</keyword>
<proteinExistence type="predicted"/>